<reference evidence="2" key="1">
    <citation type="journal article" date="2018" name="BMC Genomics">
        <title>Genomic insights into host adaptation between the wheat stripe rust pathogen (Puccinia striiformis f. sp. tritici) and the barley stripe rust pathogen (Puccinia striiformis f. sp. hordei).</title>
        <authorList>
            <person name="Xia C."/>
            <person name="Wang M."/>
            <person name="Yin C."/>
            <person name="Cornejo O.E."/>
            <person name="Hulbert S.H."/>
            <person name="Chen X."/>
        </authorList>
    </citation>
    <scope>NUCLEOTIDE SEQUENCE [LARGE SCALE GENOMIC DNA]</scope>
    <source>
        <strain evidence="2">93-210</strain>
    </source>
</reference>
<reference evidence="1 2" key="3">
    <citation type="journal article" date="2022" name="Microbiol. Spectr.">
        <title>Folding features and dynamics of 3D genome architecture in plant fungal pathogens.</title>
        <authorList>
            <person name="Xia C."/>
        </authorList>
    </citation>
    <scope>NUCLEOTIDE SEQUENCE [LARGE SCALE GENOMIC DNA]</scope>
    <source>
        <strain evidence="1 2">93-210</strain>
    </source>
</reference>
<proteinExistence type="predicted"/>
<sequence length="65" mass="7277">MSVVIAFLGDSLPGNAHSPCRSCQLYVAKKVNKTMVEYMKDFMGITFHLHVIGKKPYQGLMRCGK</sequence>
<dbReference type="Proteomes" id="UP001060170">
    <property type="component" value="Chromosome 3"/>
</dbReference>
<gene>
    <name evidence="1" type="ORF">MJO28_003492</name>
</gene>
<reference evidence="2" key="2">
    <citation type="journal article" date="2018" name="Mol. Plant Microbe Interact.">
        <title>Genome sequence resources for the wheat stripe rust pathogen (Puccinia striiformis f. sp. tritici) and the barley stripe rust pathogen (Puccinia striiformis f. sp. hordei).</title>
        <authorList>
            <person name="Xia C."/>
            <person name="Wang M."/>
            <person name="Yin C."/>
            <person name="Cornejo O.E."/>
            <person name="Hulbert S.H."/>
            <person name="Chen X."/>
        </authorList>
    </citation>
    <scope>NUCLEOTIDE SEQUENCE [LARGE SCALE GENOMIC DNA]</scope>
    <source>
        <strain evidence="2">93-210</strain>
    </source>
</reference>
<dbReference type="EMBL" id="CM045867">
    <property type="protein sequence ID" value="KAI7959701.1"/>
    <property type="molecule type" value="Genomic_DNA"/>
</dbReference>
<keyword evidence="2" id="KW-1185">Reference proteome</keyword>
<protein>
    <submittedName>
        <fullName evidence="1">Uncharacterized protein</fullName>
    </submittedName>
</protein>
<accession>A0ACC0EUX9</accession>
<organism evidence="1 2">
    <name type="scientific">Puccinia striiformis f. sp. tritici</name>
    <dbReference type="NCBI Taxonomy" id="168172"/>
    <lineage>
        <taxon>Eukaryota</taxon>
        <taxon>Fungi</taxon>
        <taxon>Dikarya</taxon>
        <taxon>Basidiomycota</taxon>
        <taxon>Pucciniomycotina</taxon>
        <taxon>Pucciniomycetes</taxon>
        <taxon>Pucciniales</taxon>
        <taxon>Pucciniaceae</taxon>
        <taxon>Puccinia</taxon>
    </lineage>
</organism>
<evidence type="ECO:0000313" key="1">
    <source>
        <dbReference type="EMBL" id="KAI7959701.1"/>
    </source>
</evidence>
<name>A0ACC0EUX9_9BASI</name>
<evidence type="ECO:0000313" key="2">
    <source>
        <dbReference type="Proteomes" id="UP001060170"/>
    </source>
</evidence>
<comment type="caution">
    <text evidence="1">The sequence shown here is derived from an EMBL/GenBank/DDBJ whole genome shotgun (WGS) entry which is preliminary data.</text>
</comment>